<keyword evidence="1" id="KW-0472">Membrane</keyword>
<dbReference type="Proteomes" id="UP000265618">
    <property type="component" value="Unassembled WGS sequence"/>
</dbReference>
<evidence type="ECO:0000313" key="3">
    <source>
        <dbReference type="Proteomes" id="UP000265618"/>
    </source>
</evidence>
<dbReference type="EMBL" id="BDIP01000635">
    <property type="protein sequence ID" value="GIQ82250.1"/>
    <property type="molecule type" value="Genomic_DNA"/>
</dbReference>
<protein>
    <submittedName>
        <fullName evidence="2">Uncharacterized protein</fullName>
    </submittedName>
</protein>
<feature type="transmembrane region" description="Helical" evidence="1">
    <location>
        <begin position="27"/>
        <end position="52"/>
    </location>
</feature>
<keyword evidence="1" id="KW-1133">Transmembrane helix</keyword>
<name>A0A9K3CTR5_9EUKA</name>
<gene>
    <name evidence="2" type="ORF">KIPB_003351</name>
</gene>
<keyword evidence="1" id="KW-0812">Transmembrane</keyword>
<evidence type="ECO:0000313" key="2">
    <source>
        <dbReference type="EMBL" id="GIQ82250.1"/>
    </source>
</evidence>
<sequence>MALSSGEEAQGLVAGDSDAEKSSTVCLFITICALVASVALVVTIGWWTYLFYSPKYVSDSILQHRQAESLLHQDISVTIPFGIVSIREDSSAVAVSLDLVYSSNDEEDFDCLSASIEQVGLTWQAVGSVCESFKGSSFFSNAKFEAIIRIPSVSVAPDSLATSQVLVDVGVGDVLVSLSTASANHLGVALTQGECVVVGGTYASADFLLGRSEVLVDEAAIGILSAADQEGQEESESRFSAEDVSFEQLSVELNNAAVVIEVLPTDEGYTGPVSIEAPKIKIHDSAKAMSASVDESSQYTGQCGAETPGHWAAVTLQQGVVNWYTLT</sequence>
<organism evidence="2 3">
    <name type="scientific">Kipferlia bialata</name>
    <dbReference type="NCBI Taxonomy" id="797122"/>
    <lineage>
        <taxon>Eukaryota</taxon>
        <taxon>Metamonada</taxon>
        <taxon>Carpediemonas-like organisms</taxon>
        <taxon>Kipferlia</taxon>
    </lineage>
</organism>
<accession>A0A9K3CTR5</accession>
<reference evidence="2 3" key="1">
    <citation type="journal article" date="2018" name="PLoS ONE">
        <title>The draft genome of Kipferlia bialata reveals reductive genome evolution in fornicate parasites.</title>
        <authorList>
            <person name="Tanifuji G."/>
            <person name="Takabayashi S."/>
            <person name="Kume K."/>
            <person name="Takagi M."/>
            <person name="Nakayama T."/>
            <person name="Kamikawa R."/>
            <person name="Inagaki Y."/>
            <person name="Hashimoto T."/>
        </authorList>
    </citation>
    <scope>NUCLEOTIDE SEQUENCE [LARGE SCALE GENOMIC DNA]</scope>
    <source>
        <strain evidence="2">NY0173</strain>
    </source>
</reference>
<keyword evidence="3" id="KW-1185">Reference proteome</keyword>
<dbReference type="AlphaFoldDB" id="A0A9K3CTR5"/>
<comment type="caution">
    <text evidence="2">The sequence shown here is derived from an EMBL/GenBank/DDBJ whole genome shotgun (WGS) entry which is preliminary data.</text>
</comment>
<proteinExistence type="predicted"/>
<evidence type="ECO:0000256" key="1">
    <source>
        <dbReference type="SAM" id="Phobius"/>
    </source>
</evidence>